<dbReference type="GO" id="GO:0019877">
    <property type="term" value="P:diaminopimelate biosynthetic process"/>
    <property type="evidence" value="ECO:0007669"/>
    <property type="project" value="UniProtKB-ARBA"/>
</dbReference>
<dbReference type="EMBL" id="VCQV01000035">
    <property type="protein sequence ID" value="TWP33804.1"/>
    <property type="molecule type" value="Genomic_DNA"/>
</dbReference>
<dbReference type="PIRSF" id="PIRSF005962">
    <property type="entry name" value="Pept_M20D_amidohydro"/>
    <property type="match status" value="1"/>
</dbReference>
<comment type="cofactor">
    <cofactor evidence="2">
        <name>Mn(2+)</name>
        <dbReference type="ChEBI" id="CHEBI:29035"/>
    </cofactor>
    <text evidence="2">The Mn(2+) ion enhances activity.</text>
</comment>
<dbReference type="PANTHER" id="PTHR11014">
    <property type="entry name" value="PEPTIDASE M20 FAMILY MEMBER"/>
    <property type="match status" value="1"/>
</dbReference>
<evidence type="ECO:0000256" key="2">
    <source>
        <dbReference type="PIRSR" id="PIRSR005962-1"/>
    </source>
</evidence>
<evidence type="ECO:0000313" key="5">
    <source>
        <dbReference type="Proteomes" id="UP000320244"/>
    </source>
</evidence>
<dbReference type="NCBIfam" id="TIGR01891">
    <property type="entry name" value="amidohydrolases"/>
    <property type="match status" value="1"/>
</dbReference>
<dbReference type="RefSeq" id="WP_146319664.1">
    <property type="nucleotide sequence ID" value="NZ_VCQV01000035.1"/>
</dbReference>
<keyword evidence="2" id="KW-0479">Metal-binding</keyword>
<dbReference type="OrthoDB" id="9777385at2"/>
<organism evidence="4 5">
    <name type="scientific">Leekyejoonella antrihumi</name>
    <dbReference type="NCBI Taxonomy" id="1660198"/>
    <lineage>
        <taxon>Bacteria</taxon>
        <taxon>Bacillati</taxon>
        <taxon>Actinomycetota</taxon>
        <taxon>Actinomycetes</taxon>
        <taxon>Micrococcales</taxon>
        <taxon>Dermacoccaceae</taxon>
        <taxon>Leekyejoonella</taxon>
    </lineage>
</organism>
<feature type="domain" description="Peptidase M20 dimerisation" evidence="3">
    <location>
        <begin position="198"/>
        <end position="293"/>
    </location>
</feature>
<reference evidence="4 5" key="2">
    <citation type="submission" date="2019-08" db="EMBL/GenBank/DDBJ databases">
        <title>Jejuicoccus antrihumi gen. nov., sp. nov., a new member of the family Dermacoccaceae isolated from a cave.</title>
        <authorList>
            <person name="Schumann P."/>
            <person name="Kim I.S."/>
        </authorList>
    </citation>
    <scope>NUCLEOTIDE SEQUENCE [LARGE SCALE GENOMIC DNA]</scope>
    <source>
        <strain evidence="4 5">C5-26</strain>
    </source>
</reference>
<dbReference type="SUPFAM" id="SSF55031">
    <property type="entry name" value="Bacterial exopeptidase dimerisation domain"/>
    <property type="match status" value="1"/>
</dbReference>
<gene>
    <name evidence="4" type="ORF">FGL98_19660</name>
</gene>
<dbReference type="GO" id="GO:0046872">
    <property type="term" value="F:metal ion binding"/>
    <property type="evidence" value="ECO:0007669"/>
    <property type="project" value="UniProtKB-KW"/>
</dbReference>
<dbReference type="InterPro" id="IPR017439">
    <property type="entry name" value="Amidohydrolase"/>
</dbReference>
<feature type="binding site" evidence="2">
    <location>
        <position position="176"/>
    </location>
    <ligand>
        <name>Mn(2+)</name>
        <dbReference type="ChEBI" id="CHEBI:29035"/>
        <label>2</label>
    </ligand>
</feature>
<dbReference type="InterPro" id="IPR036264">
    <property type="entry name" value="Bact_exopeptidase_dim_dom"/>
</dbReference>
<protein>
    <submittedName>
        <fullName evidence="4">Amidohydrolase</fullName>
    </submittedName>
</protein>
<keyword evidence="2" id="KW-0464">Manganese</keyword>
<proteinExistence type="predicted"/>
<dbReference type="AlphaFoldDB" id="A0A563DVQ3"/>
<feature type="binding site" evidence="2">
    <location>
        <position position="113"/>
    </location>
    <ligand>
        <name>Mn(2+)</name>
        <dbReference type="ChEBI" id="CHEBI:29035"/>
        <label>2</label>
    </ligand>
</feature>
<dbReference type="InterPro" id="IPR011650">
    <property type="entry name" value="Peptidase_M20_dimer"/>
</dbReference>
<feature type="binding site" evidence="2">
    <location>
        <position position="149"/>
    </location>
    <ligand>
        <name>Mn(2+)</name>
        <dbReference type="ChEBI" id="CHEBI:29035"/>
        <label>2</label>
    </ligand>
</feature>
<comment type="caution">
    <text evidence="4">The sequence shown here is derived from an EMBL/GenBank/DDBJ whole genome shotgun (WGS) entry which is preliminary data.</text>
</comment>
<dbReference type="Gene3D" id="3.30.70.360">
    <property type="match status" value="1"/>
</dbReference>
<dbReference type="GO" id="GO:0050118">
    <property type="term" value="F:N-acetyldiaminopimelate deacetylase activity"/>
    <property type="evidence" value="ECO:0007669"/>
    <property type="project" value="UniProtKB-ARBA"/>
</dbReference>
<dbReference type="Proteomes" id="UP000320244">
    <property type="component" value="Unassembled WGS sequence"/>
</dbReference>
<keyword evidence="5" id="KW-1185">Reference proteome</keyword>
<dbReference type="Pfam" id="PF07687">
    <property type="entry name" value="M20_dimer"/>
    <property type="match status" value="1"/>
</dbReference>
<name>A0A563DVQ3_9MICO</name>
<dbReference type="Gene3D" id="3.40.630.10">
    <property type="entry name" value="Zn peptidases"/>
    <property type="match status" value="1"/>
</dbReference>
<dbReference type="SUPFAM" id="SSF53187">
    <property type="entry name" value="Zn-dependent exopeptidases"/>
    <property type="match status" value="1"/>
</dbReference>
<feature type="binding site" evidence="2">
    <location>
        <position position="115"/>
    </location>
    <ligand>
        <name>Mn(2+)</name>
        <dbReference type="ChEBI" id="CHEBI:29035"/>
        <label>2</label>
    </ligand>
</feature>
<keyword evidence="1 4" id="KW-0378">Hydrolase</keyword>
<evidence type="ECO:0000256" key="1">
    <source>
        <dbReference type="ARBA" id="ARBA00022801"/>
    </source>
</evidence>
<dbReference type="PANTHER" id="PTHR11014:SF63">
    <property type="entry name" value="METALLOPEPTIDASE, PUTATIVE (AFU_ORTHOLOGUE AFUA_6G09600)-RELATED"/>
    <property type="match status" value="1"/>
</dbReference>
<dbReference type="InterPro" id="IPR002933">
    <property type="entry name" value="Peptidase_M20"/>
</dbReference>
<accession>A0A563DVQ3</accession>
<evidence type="ECO:0000313" key="4">
    <source>
        <dbReference type="EMBL" id="TWP33804.1"/>
    </source>
</evidence>
<dbReference type="Pfam" id="PF01546">
    <property type="entry name" value="Peptidase_M20"/>
    <property type="match status" value="1"/>
</dbReference>
<sequence length="427" mass="45103">MPLSESMRADLTALQPELSARYRDLHAHPELSMQETRTAGIVGDQLREQGWEVTEHVGVTGVVGVLRHGDGPTVLLRADMDGLPVKEDTGLAYASTAMGLDADGTEQPVMHACGHDTHITCLLGVTALLARHLDAWNGTILAVFQPGEEIAAGAQAMLDDRFLERFGRPDVCLGQHVMPLPAGHVAIRSGTAMAASDSLRVQLFGRGGHGSTPEATVDPVVMAAATIMRLQTVVSRVVAPNESAVLTVGSVHAGTKENIIPAQAELKLNIRSFTEGTRTKVLHAIDRIVGAEATASGAPEPPRITTLNRFPVTVNDEAATRSVQAALSQELGEEHVHEVPPLSGSEDFGTFGTTAGVPSVFWFWGGHDPAQEARFAPLIASGTLPDGVPGNHSPQFAPVIDPTLQVGVRCLLSAALAWIGIDQPNQP</sequence>
<evidence type="ECO:0000259" key="3">
    <source>
        <dbReference type="Pfam" id="PF07687"/>
    </source>
</evidence>
<reference evidence="4 5" key="1">
    <citation type="submission" date="2019-05" db="EMBL/GenBank/DDBJ databases">
        <authorList>
            <person name="Lee S.D."/>
        </authorList>
    </citation>
    <scope>NUCLEOTIDE SEQUENCE [LARGE SCALE GENOMIC DNA]</scope>
    <source>
        <strain evidence="4 5">C5-26</strain>
    </source>
</reference>
<dbReference type="FunFam" id="3.30.70.360:FF:000001">
    <property type="entry name" value="N-acetyldiaminopimelate deacetylase"/>
    <property type="match status" value="1"/>
</dbReference>